<dbReference type="Proteomes" id="UP001589943">
    <property type="component" value="Unassembled WGS sequence"/>
</dbReference>
<keyword evidence="1" id="KW-0732">Signal</keyword>
<dbReference type="RefSeq" id="WP_379481994.1">
    <property type="nucleotide sequence ID" value="NZ_JBHLTL010000011.1"/>
</dbReference>
<feature type="domain" description="Thioredoxin-like fold" evidence="2">
    <location>
        <begin position="61"/>
        <end position="247"/>
    </location>
</feature>
<dbReference type="EMBL" id="JBHLTL010000011">
    <property type="protein sequence ID" value="MFC0590539.1"/>
    <property type="molecule type" value="Genomic_DNA"/>
</dbReference>
<keyword evidence="4" id="KW-1185">Reference proteome</keyword>
<name>A0ABV6PL18_9SPHN</name>
<feature type="signal peptide" evidence="1">
    <location>
        <begin position="1"/>
        <end position="29"/>
    </location>
</feature>
<protein>
    <submittedName>
        <fullName evidence="3">Thioredoxin domain-containing protein</fullName>
    </submittedName>
</protein>
<reference evidence="3 4" key="1">
    <citation type="submission" date="2024-09" db="EMBL/GenBank/DDBJ databases">
        <authorList>
            <person name="Sun Q."/>
            <person name="Mori K."/>
        </authorList>
    </citation>
    <scope>NUCLEOTIDE SEQUENCE [LARGE SCALE GENOMIC DNA]</scope>
    <source>
        <strain evidence="3 4">NCAIM B.02537</strain>
    </source>
</reference>
<evidence type="ECO:0000313" key="3">
    <source>
        <dbReference type="EMBL" id="MFC0590539.1"/>
    </source>
</evidence>
<proteinExistence type="predicted"/>
<dbReference type="Gene3D" id="1.10.40.110">
    <property type="match status" value="1"/>
</dbReference>
<comment type="caution">
    <text evidence="3">The sequence shown here is derived from an EMBL/GenBank/DDBJ whole genome shotgun (WGS) entry which is preliminary data.</text>
</comment>
<sequence>MTTTAFRRLAFAAALAPLALGLAACNKDATDAAAPSGAPIAKIAPPAGKAWSDVVTVTPEGGYMMGNPQAPIKLVEYGSLTCPHCAEFAEKSSAEIRDNFVASGRVSFEFRNFIRDAIDLTATQLTHCGSPESFFALTDQVFANQKSFFDAAEKAGKPAQDAAFQQEPAKRGPAIGQLTGLTDFFAARGIAKDQANMCLADAAKAEAMAANVTKQSDQYQITGTPTFLLNGKKLDTNLWEDVKPMLEKAGAR</sequence>
<dbReference type="Pfam" id="PF13462">
    <property type="entry name" value="Thioredoxin_4"/>
    <property type="match status" value="1"/>
</dbReference>
<dbReference type="InterPro" id="IPR012336">
    <property type="entry name" value="Thioredoxin-like_fold"/>
</dbReference>
<organism evidence="3 4">
    <name type="scientific">Novosphingobium aquiterrae</name>
    <dbReference type="NCBI Taxonomy" id="624388"/>
    <lineage>
        <taxon>Bacteria</taxon>
        <taxon>Pseudomonadati</taxon>
        <taxon>Pseudomonadota</taxon>
        <taxon>Alphaproteobacteria</taxon>
        <taxon>Sphingomonadales</taxon>
        <taxon>Sphingomonadaceae</taxon>
        <taxon>Novosphingobium</taxon>
    </lineage>
</organism>
<dbReference type="InterPro" id="IPR036249">
    <property type="entry name" value="Thioredoxin-like_sf"/>
</dbReference>
<feature type="chain" id="PRO_5045651842" evidence="1">
    <location>
        <begin position="30"/>
        <end position="252"/>
    </location>
</feature>
<dbReference type="SUPFAM" id="SSF52833">
    <property type="entry name" value="Thioredoxin-like"/>
    <property type="match status" value="1"/>
</dbReference>
<evidence type="ECO:0000256" key="1">
    <source>
        <dbReference type="SAM" id="SignalP"/>
    </source>
</evidence>
<evidence type="ECO:0000259" key="2">
    <source>
        <dbReference type="Pfam" id="PF13462"/>
    </source>
</evidence>
<gene>
    <name evidence="3" type="ORF">ACFFF7_14100</name>
</gene>
<dbReference type="Gene3D" id="3.40.30.10">
    <property type="entry name" value="Glutaredoxin"/>
    <property type="match status" value="1"/>
</dbReference>
<accession>A0ABV6PL18</accession>
<dbReference type="PROSITE" id="PS51257">
    <property type="entry name" value="PROKAR_LIPOPROTEIN"/>
    <property type="match status" value="1"/>
</dbReference>
<evidence type="ECO:0000313" key="4">
    <source>
        <dbReference type="Proteomes" id="UP001589943"/>
    </source>
</evidence>